<dbReference type="SUPFAM" id="SSF50331">
    <property type="entry name" value="MOP-like"/>
    <property type="match status" value="1"/>
</dbReference>
<protein>
    <submittedName>
        <fullName evidence="5">Sugar ABC transporter ATP-binding protein</fullName>
    </submittedName>
</protein>
<dbReference type="InterPro" id="IPR003439">
    <property type="entry name" value="ABC_transporter-like_ATP-bd"/>
</dbReference>
<organism evidence="5 6">
    <name type="scientific">Actinomadura verrucosospora</name>
    <dbReference type="NCBI Taxonomy" id="46165"/>
    <lineage>
        <taxon>Bacteria</taxon>
        <taxon>Bacillati</taxon>
        <taxon>Actinomycetota</taxon>
        <taxon>Actinomycetes</taxon>
        <taxon>Streptosporangiales</taxon>
        <taxon>Thermomonosporaceae</taxon>
        <taxon>Actinomadura</taxon>
    </lineage>
</organism>
<dbReference type="InterPro" id="IPR027417">
    <property type="entry name" value="P-loop_NTPase"/>
</dbReference>
<keyword evidence="2" id="KW-0547">Nucleotide-binding</keyword>
<dbReference type="InterPro" id="IPR047641">
    <property type="entry name" value="ABC_transpr_MalK/UgpC-like"/>
</dbReference>
<evidence type="ECO:0000256" key="3">
    <source>
        <dbReference type="ARBA" id="ARBA00022840"/>
    </source>
</evidence>
<keyword evidence="1" id="KW-0813">Transport</keyword>
<dbReference type="PANTHER" id="PTHR43875">
    <property type="entry name" value="MALTODEXTRIN IMPORT ATP-BINDING PROTEIN MSMX"/>
    <property type="match status" value="1"/>
</dbReference>
<dbReference type="CDD" id="cd03301">
    <property type="entry name" value="ABC_MalK_N"/>
    <property type="match status" value="1"/>
</dbReference>
<dbReference type="GO" id="GO:0016887">
    <property type="term" value="F:ATP hydrolysis activity"/>
    <property type="evidence" value="ECO:0007669"/>
    <property type="project" value="InterPro"/>
</dbReference>
<evidence type="ECO:0000256" key="2">
    <source>
        <dbReference type="ARBA" id="ARBA00022741"/>
    </source>
</evidence>
<name>A0A7D3VPM3_ACTVE</name>
<dbReference type="EMBL" id="CP053892">
    <property type="protein sequence ID" value="QKG19350.1"/>
    <property type="molecule type" value="Genomic_DNA"/>
</dbReference>
<dbReference type="InterPro" id="IPR017871">
    <property type="entry name" value="ABC_transporter-like_CS"/>
</dbReference>
<dbReference type="NCBIfam" id="NF008653">
    <property type="entry name" value="PRK11650.1"/>
    <property type="match status" value="1"/>
</dbReference>
<dbReference type="GO" id="GO:0005524">
    <property type="term" value="F:ATP binding"/>
    <property type="evidence" value="ECO:0007669"/>
    <property type="project" value="UniProtKB-KW"/>
</dbReference>
<dbReference type="Gene3D" id="3.40.50.300">
    <property type="entry name" value="P-loop containing nucleotide triphosphate hydrolases"/>
    <property type="match status" value="1"/>
</dbReference>
<dbReference type="Proteomes" id="UP000501240">
    <property type="component" value="Chromosome"/>
</dbReference>
<dbReference type="InterPro" id="IPR012340">
    <property type="entry name" value="NA-bd_OB-fold"/>
</dbReference>
<evidence type="ECO:0000259" key="4">
    <source>
        <dbReference type="PROSITE" id="PS50893"/>
    </source>
</evidence>
<proteinExistence type="predicted"/>
<gene>
    <name evidence="5" type="ORF">ACTIVE_0986</name>
</gene>
<dbReference type="GO" id="GO:0140359">
    <property type="term" value="F:ABC-type transporter activity"/>
    <property type="evidence" value="ECO:0007669"/>
    <property type="project" value="InterPro"/>
</dbReference>
<reference evidence="5 6" key="1">
    <citation type="submission" date="2020-05" db="EMBL/GenBank/DDBJ databases">
        <title>Actinomadura verrucosospora NRRL-B18236 (PFL_A860) Genome sequencing and assembly.</title>
        <authorList>
            <person name="Samborskyy M."/>
        </authorList>
    </citation>
    <scope>NUCLEOTIDE SEQUENCE [LARGE SCALE GENOMIC DNA]</scope>
    <source>
        <strain evidence="5 6">NRRL:B18236</strain>
    </source>
</reference>
<dbReference type="Gene3D" id="2.40.50.140">
    <property type="entry name" value="Nucleic acid-binding proteins"/>
    <property type="match status" value="1"/>
</dbReference>
<dbReference type="RefSeq" id="WP_173093259.1">
    <property type="nucleotide sequence ID" value="NZ_CP053892.1"/>
</dbReference>
<dbReference type="InterPro" id="IPR003593">
    <property type="entry name" value="AAA+_ATPase"/>
</dbReference>
<dbReference type="AlphaFoldDB" id="A0A7D3VPM3"/>
<feature type="domain" description="ABC transporter" evidence="4">
    <location>
        <begin position="4"/>
        <end position="235"/>
    </location>
</feature>
<keyword evidence="3 5" id="KW-0067">ATP-binding</keyword>
<accession>A0A7D3VPM3</accession>
<dbReference type="FunFam" id="3.40.50.300:FF:000042">
    <property type="entry name" value="Maltose/maltodextrin ABC transporter, ATP-binding protein"/>
    <property type="match status" value="1"/>
</dbReference>
<dbReference type="GO" id="GO:0008643">
    <property type="term" value="P:carbohydrate transport"/>
    <property type="evidence" value="ECO:0007669"/>
    <property type="project" value="InterPro"/>
</dbReference>
<evidence type="ECO:0000256" key="1">
    <source>
        <dbReference type="ARBA" id="ARBA00022448"/>
    </source>
</evidence>
<keyword evidence="6" id="KW-1185">Reference proteome</keyword>
<dbReference type="Pfam" id="PF17912">
    <property type="entry name" value="OB_MalK"/>
    <property type="match status" value="1"/>
</dbReference>
<dbReference type="GO" id="GO:0055052">
    <property type="term" value="C:ATP-binding cassette (ABC) transporter complex, substrate-binding subunit-containing"/>
    <property type="evidence" value="ECO:0007669"/>
    <property type="project" value="TreeGrafter"/>
</dbReference>
<dbReference type="SUPFAM" id="SSF52540">
    <property type="entry name" value="P-loop containing nucleoside triphosphate hydrolases"/>
    <property type="match status" value="1"/>
</dbReference>
<dbReference type="InterPro" id="IPR008995">
    <property type="entry name" value="Mo/tungstate-bd_C_term_dom"/>
</dbReference>
<dbReference type="PROSITE" id="PS00211">
    <property type="entry name" value="ABC_TRANSPORTER_1"/>
    <property type="match status" value="1"/>
</dbReference>
<dbReference type="PROSITE" id="PS50893">
    <property type="entry name" value="ABC_TRANSPORTER_2"/>
    <property type="match status" value="1"/>
</dbReference>
<dbReference type="PANTHER" id="PTHR43875:SF1">
    <property type="entry name" value="OSMOPROTECTIVE COMPOUNDS UPTAKE ATP-BINDING PROTEIN GGTA"/>
    <property type="match status" value="1"/>
</dbReference>
<evidence type="ECO:0000313" key="6">
    <source>
        <dbReference type="Proteomes" id="UP000501240"/>
    </source>
</evidence>
<dbReference type="SMART" id="SM00382">
    <property type="entry name" value="AAA"/>
    <property type="match status" value="1"/>
</dbReference>
<dbReference type="Gene3D" id="2.40.50.100">
    <property type="match status" value="1"/>
</dbReference>
<dbReference type="InterPro" id="IPR015855">
    <property type="entry name" value="ABC_transpr_MalK-like"/>
</dbReference>
<dbReference type="InterPro" id="IPR040582">
    <property type="entry name" value="OB_MalK-like"/>
</dbReference>
<evidence type="ECO:0000313" key="5">
    <source>
        <dbReference type="EMBL" id="QKG19350.1"/>
    </source>
</evidence>
<sequence length="416" mass="44825">MAEIKLDQVDKIYSGGVKAVDGLDLTIQDGEFMVLVGPSGCGKSTALRMIAGLEEISGGKISIGGQVVNDLAPKDRDIAMVFQNYALYPHMTVEQNLAFGLKLRGTPKSEIKQKVREAAKMLGLEQFLSRKPAALSGGQRQRVAMGRAIVREPQAFLMDEPLSNLDAKLRVSMRASLSQLHERLGVTTVYVTHDQIEAMTLGSRVCVLREGKLQQVDTPQRLFDNPVNMFVAGFIGSPAMNFVSAQLVQGDGGAQVSFAGFTLPVPDAILDDRPALRDYLGREVILGIRPSDFEDAAHANPGWAPMSVKSSVTEELGSEINVIFTIDAPPVEHKDTADLAEDAAEGDADMAIPLVDNKALWTARVNSRSHVRPGQDIDLAVDTRRLQFFDPASGLAIGHPDAAVAAAPDLTKKSDD</sequence>
<dbReference type="Pfam" id="PF00005">
    <property type="entry name" value="ABC_tran"/>
    <property type="match status" value="1"/>
</dbReference>